<evidence type="ECO:0000256" key="4">
    <source>
        <dbReference type="ARBA" id="ARBA00023306"/>
    </source>
</evidence>
<proteinExistence type="predicted"/>
<dbReference type="PANTHER" id="PTHR34298">
    <property type="entry name" value="SEGREGATION AND CONDENSATION PROTEIN B"/>
    <property type="match status" value="1"/>
</dbReference>
<feature type="compositionally biased region" description="Acidic residues" evidence="5">
    <location>
        <begin position="284"/>
        <end position="304"/>
    </location>
</feature>
<dbReference type="Proteomes" id="UP000886687">
    <property type="component" value="Unassembled WGS sequence"/>
</dbReference>
<reference evidence="6" key="1">
    <citation type="journal article" date="2021" name="Proc. Natl. Acad. Sci. U.S.A.">
        <title>Global biogeography of chemosynthetic symbionts reveals both localized and globally distributed symbiont groups. .</title>
        <authorList>
            <person name="Osvatic J.T."/>
            <person name="Wilkins L.G.E."/>
            <person name="Leibrecht L."/>
            <person name="Leray M."/>
            <person name="Zauner S."/>
            <person name="Polzin J."/>
            <person name="Camacho Y."/>
            <person name="Gros O."/>
            <person name="van Gils J.A."/>
            <person name="Eisen J.A."/>
            <person name="Petersen J.M."/>
            <person name="Yuen B."/>
        </authorList>
    </citation>
    <scope>NUCLEOTIDE SEQUENCE</scope>
    <source>
        <strain evidence="6">MAGL173</strain>
    </source>
</reference>
<keyword evidence="1" id="KW-0963">Cytoplasm</keyword>
<keyword evidence="3" id="KW-0159">Chromosome partition</keyword>
<evidence type="ECO:0000256" key="3">
    <source>
        <dbReference type="ARBA" id="ARBA00022829"/>
    </source>
</evidence>
<dbReference type="PANTHER" id="PTHR34298:SF2">
    <property type="entry name" value="SEGREGATION AND CONDENSATION PROTEIN B"/>
    <property type="match status" value="1"/>
</dbReference>
<evidence type="ECO:0000256" key="1">
    <source>
        <dbReference type="ARBA" id="ARBA00022490"/>
    </source>
</evidence>
<keyword evidence="2" id="KW-0132">Cell division</keyword>
<dbReference type="InterPro" id="IPR036390">
    <property type="entry name" value="WH_DNA-bd_sf"/>
</dbReference>
<feature type="compositionally biased region" description="Acidic residues" evidence="5">
    <location>
        <begin position="205"/>
        <end position="227"/>
    </location>
</feature>
<organism evidence="6 7">
    <name type="scientific">Candidatus Thiodiazotropha lotti</name>
    <dbReference type="NCBI Taxonomy" id="2792787"/>
    <lineage>
        <taxon>Bacteria</taxon>
        <taxon>Pseudomonadati</taxon>
        <taxon>Pseudomonadota</taxon>
        <taxon>Gammaproteobacteria</taxon>
        <taxon>Chromatiales</taxon>
        <taxon>Sedimenticolaceae</taxon>
        <taxon>Candidatus Thiodiazotropha</taxon>
    </lineage>
</organism>
<dbReference type="Pfam" id="PF04079">
    <property type="entry name" value="SMC_ScpB"/>
    <property type="match status" value="1"/>
</dbReference>
<evidence type="ECO:0000313" key="7">
    <source>
        <dbReference type="Proteomes" id="UP000886687"/>
    </source>
</evidence>
<name>A0A9E4K2Y4_9GAMM</name>
<dbReference type="SUPFAM" id="SSF46785">
    <property type="entry name" value="Winged helix' DNA-binding domain"/>
    <property type="match status" value="2"/>
</dbReference>
<dbReference type="AlphaFoldDB" id="A0A9E4K2Y4"/>
<gene>
    <name evidence="6" type="primary">scpB</name>
    <name evidence="6" type="ORF">JAZ04_02920</name>
</gene>
<feature type="compositionally biased region" description="Acidic residues" evidence="5">
    <location>
        <begin position="234"/>
        <end position="272"/>
    </location>
</feature>
<evidence type="ECO:0000256" key="5">
    <source>
        <dbReference type="SAM" id="MobiDB-lite"/>
    </source>
</evidence>
<dbReference type="EMBL" id="JAEPDI010000001">
    <property type="protein sequence ID" value="MCG7937799.1"/>
    <property type="molecule type" value="Genomic_DNA"/>
</dbReference>
<evidence type="ECO:0000256" key="2">
    <source>
        <dbReference type="ARBA" id="ARBA00022618"/>
    </source>
</evidence>
<protein>
    <submittedName>
        <fullName evidence="6">SMC-Scp complex subunit ScpB</fullName>
    </submittedName>
</protein>
<accession>A0A9E4K2Y4</accession>
<dbReference type="GO" id="GO:0051304">
    <property type="term" value="P:chromosome separation"/>
    <property type="evidence" value="ECO:0007669"/>
    <property type="project" value="InterPro"/>
</dbReference>
<dbReference type="InterPro" id="IPR005234">
    <property type="entry name" value="ScpB_csome_segregation"/>
</dbReference>
<feature type="compositionally biased region" description="Basic and acidic residues" evidence="5">
    <location>
        <begin position="184"/>
        <end position="204"/>
    </location>
</feature>
<dbReference type="InterPro" id="IPR036388">
    <property type="entry name" value="WH-like_DNA-bd_sf"/>
</dbReference>
<comment type="caution">
    <text evidence="6">The sequence shown here is derived from an EMBL/GenBank/DDBJ whole genome shotgun (WGS) entry which is preliminary data.</text>
</comment>
<dbReference type="Gene3D" id="1.10.10.10">
    <property type="entry name" value="Winged helix-like DNA-binding domain superfamily/Winged helix DNA-binding domain"/>
    <property type="match status" value="2"/>
</dbReference>
<dbReference type="NCBIfam" id="TIGR00281">
    <property type="entry name" value="SMC-Scp complex subunit ScpB"/>
    <property type="match status" value="1"/>
</dbReference>
<feature type="region of interest" description="Disordered" evidence="5">
    <location>
        <begin position="184"/>
        <end position="326"/>
    </location>
</feature>
<sequence>MTEQNRLKQIVEAALLAAGKPLSLDELIGLFAESEQPEKKSLREVLAELAEDYQGRGIEVTEIGSGFRIQVRAEFSPWVSKLWAERPPKYSRALLETLALIAYRQPITRGEIEDIRGVSVSTNIIKTLTEREWVRVVGHRDVPGKPALYATTKEFLDYFNLKSLNELPTLAEIRDLDSINRELELQDPDKVTDEHAEGEAKASEVSEEDPESQQDGDDATLTDEIETESAVQESEAESVGEPEVGLEAEVEVDAEAETEVFTEASDEADSFDVLDSAETTTGDDGSDQQIDVDTEPMDDVEQPETEPPVVALSDEEQTPLKTKIDE</sequence>
<evidence type="ECO:0000313" key="6">
    <source>
        <dbReference type="EMBL" id="MCG7937799.1"/>
    </source>
</evidence>
<dbReference type="GO" id="GO:0051301">
    <property type="term" value="P:cell division"/>
    <property type="evidence" value="ECO:0007669"/>
    <property type="project" value="UniProtKB-KW"/>
</dbReference>
<keyword evidence="4" id="KW-0131">Cell cycle</keyword>